<feature type="non-terminal residue" evidence="2">
    <location>
        <position position="344"/>
    </location>
</feature>
<dbReference type="RefSeq" id="WP_083067492.1">
    <property type="nucleotide sequence ID" value="NZ_MVHG01000209.1"/>
</dbReference>
<organism evidence="2 3">
    <name type="scientific">Mycobacterium arosiense ATCC BAA-1401 = DSM 45069</name>
    <dbReference type="NCBI Taxonomy" id="1265311"/>
    <lineage>
        <taxon>Bacteria</taxon>
        <taxon>Bacillati</taxon>
        <taxon>Actinomycetota</taxon>
        <taxon>Actinomycetes</taxon>
        <taxon>Mycobacteriales</taxon>
        <taxon>Mycobacteriaceae</taxon>
        <taxon>Mycobacterium</taxon>
        <taxon>Mycobacterium avium complex (MAC)</taxon>
    </lineage>
</organism>
<dbReference type="PANTHER" id="PTHR30347:SF1">
    <property type="entry name" value="MECHANOSENSITIVE CHANNEL MSCK"/>
    <property type="match status" value="1"/>
</dbReference>
<dbReference type="InterPro" id="IPR047655">
    <property type="entry name" value="Transpos_IS630-like"/>
</dbReference>
<dbReference type="GO" id="GO:0003676">
    <property type="term" value="F:nucleic acid binding"/>
    <property type="evidence" value="ECO:0007669"/>
    <property type="project" value="InterPro"/>
</dbReference>
<protein>
    <submittedName>
        <fullName evidence="2">IS630 family transposase</fullName>
    </submittedName>
</protein>
<dbReference type="PANTHER" id="PTHR30347">
    <property type="entry name" value="POTASSIUM CHANNEL RELATED"/>
    <property type="match status" value="1"/>
</dbReference>
<dbReference type="Pfam" id="PF13358">
    <property type="entry name" value="DDE_3"/>
    <property type="match status" value="1"/>
</dbReference>
<dbReference type="Pfam" id="PF13565">
    <property type="entry name" value="HTH_32"/>
    <property type="match status" value="1"/>
</dbReference>
<proteinExistence type="predicted"/>
<dbReference type="NCBIfam" id="NF033545">
    <property type="entry name" value="transpos_IS630"/>
    <property type="match status" value="1"/>
</dbReference>
<evidence type="ECO:0000313" key="2">
    <source>
        <dbReference type="EMBL" id="ORA06168.1"/>
    </source>
</evidence>
<gene>
    <name evidence="2" type="ORF">BST14_28225</name>
</gene>
<evidence type="ECO:0000259" key="1">
    <source>
        <dbReference type="Pfam" id="PF13358"/>
    </source>
</evidence>
<evidence type="ECO:0000313" key="3">
    <source>
        <dbReference type="Proteomes" id="UP000192707"/>
    </source>
</evidence>
<dbReference type="InterPro" id="IPR036397">
    <property type="entry name" value="RNaseH_sf"/>
</dbReference>
<dbReference type="Proteomes" id="UP000192707">
    <property type="component" value="Unassembled WGS sequence"/>
</dbReference>
<dbReference type="InterPro" id="IPR052702">
    <property type="entry name" value="MscS-like_channel"/>
</dbReference>
<dbReference type="InterPro" id="IPR012337">
    <property type="entry name" value="RNaseH-like_sf"/>
</dbReference>
<dbReference type="SUPFAM" id="SSF53098">
    <property type="entry name" value="Ribonuclease H-like"/>
    <property type="match status" value="1"/>
</dbReference>
<dbReference type="Gene3D" id="3.30.420.10">
    <property type="entry name" value="Ribonuclease H-like superfamily/Ribonuclease H"/>
    <property type="match status" value="1"/>
</dbReference>
<dbReference type="InterPro" id="IPR009057">
    <property type="entry name" value="Homeodomain-like_sf"/>
</dbReference>
<dbReference type="AlphaFoldDB" id="A0A1W9Z1G9"/>
<feature type="domain" description="Tc1-like transposase DDE" evidence="1">
    <location>
        <begin position="175"/>
        <end position="319"/>
    </location>
</feature>
<dbReference type="EMBL" id="MVHG01000209">
    <property type="protein sequence ID" value="ORA06168.1"/>
    <property type="molecule type" value="Genomic_DNA"/>
</dbReference>
<sequence>MASRGRPVVELTLTTDERETLQRWARRSKSSQALAQRCRIVLGCAAGKSNKEVAAEEGVWPQTVCKWRKRFLDKRLDGLTDEPRPGAPRTISDAQIESVLVATVERAPSDATHWSRASMAAESGLSKSTVGRIWRAFELKPHLVDTFKISNDPQFVDKVRDVVGLYLDPPEKALVLCVDEKSQIQALDRSAPVLPMMPGMPERRTHDYVRHGITTLFAALDVATGEVYGSIHRRHRAAEFKKFLTKLNTTVPAELDVHLICDNYSTHRSPTITKWLAAHPRFHMHFTPTYSSWLNQVERWFGLLTDQKLRRGAHRSIPALEKDIRDWITAWNDNPRPFNWTKTA</sequence>
<keyword evidence="3" id="KW-1185">Reference proteome</keyword>
<dbReference type="InterPro" id="IPR038717">
    <property type="entry name" value="Tc1-like_DDE_dom"/>
</dbReference>
<reference evidence="2 3" key="1">
    <citation type="submission" date="2016-12" db="EMBL/GenBank/DDBJ databases">
        <title>The new phylogeny of genus Mycobacterium.</title>
        <authorList>
            <person name="Tortoli E."/>
            <person name="Trovato A."/>
            <person name="Cirillo D.M."/>
        </authorList>
    </citation>
    <scope>NUCLEOTIDE SEQUENCE [LARGE SCALE GENOMIC DNA]</scope>
    <source>
        <strain evidence="2 3">DSM 45069</strain>
    </source>
</reference>
<accession>A0A1W9Z1G9</accession>
<comment type="caution">
    <text evidence="2">The sequence shown here is derived from an EMBL/GenBank/DDBJ whole genome shotgun (WGS) entry which is preliminary data.</text>
</comment>
<name>A0A1W9Z1G9_MYCAI</name>
<dbReference type="SUPFAM" id="SSF46689">
    <property type="entry name" value="Homeodomain-like"/>
    <property type="match status" value="1"/>
</dbReference>
<dbReference type="OrthoDB" id="2375382at2"/>